<comment type="caution">
    <text evidence="2">The sequence shown here is derived from an EMBL/GenBank/DDBJ whole genome shotgun (WGS) entry which is preliminary data.</text>
</comment>
<dbReference type="CDD" id="cd12885">
    <property type="entry name" value="SPRY_RanBP_like"/>
    <property type="match status" value="1"/>
</dbReference>
<dbReference type="InterPro" id="IPR013320">
    <property type="entry name" value="ConA-like_dom_sf"/>
</dbReference>
<dbReference type="SMART" id="SM00449">
    <property type="entry name" value="SPRY"/>
    <property type="match status" value="1"/>
</dbReference>
<keyword evidence="3" id="KW-1185">Reference proteome</keyword>
<feature type="domain" description="B30.2/SPRY" evidence="1">
    <location>
        <begin position="28"/>
        <end position="227"/>
    </location>
</feature>
<dbReference type="InterPro" id="IPR003877">
    <property type="entry name" value="SPRY_dom"/>
</dbReference>
<dbReference type="InterPro" id="IPR043136">
    <property type="entry name" value="B30.2/SPRY_sf"/>
</dbReference>
<sequence length="236" mass="26302">MNGTTKDIIRGSVALYLLSALTKTKLGQRIVDGPTSFTKSQMAVQMRVQNLSDCKNELIFFMPMDLIVVLDGEEKGFRIVRICFVIPPDNLGVTYFEVKIIKLQRENGDCHSDIGIGFVTKNTPLCHQMPGKFPGTYAFFNDGLFYGQFPGEAAFNKSFISDAKFRSGDIVGVGIGLTSKQIIFTKNGVRLKTKSTYYVHSTDDLHLAVSFFNPGDEIEANFGPNFKHNIFMNKSI</sequence>
<dbReference type="Proteomes" id="UP001620626">
    <property type="component" value="Unassembled WGS sequence"/>
</dbReference>
<name>A0ABD2J3I3_9BILA</name>
<reference evidence="2 3" key="1">
    <citation type="submission" date="2024-10" db="EMBL/GenBank/DDBJ databases">
        <authorList>
            <person name="Kim D."/>
        </authorList>
    </citation>
    <scope>NUCLEOTIDE SEQUENCE [LARGE SCALE GENOMIC DNA]</scope>
    <source>
        <strain evidence="2">BH-2024</strain>
    </source>
</reference>
<dbReference type="AlphaFoldDB" id="A0ABD2J3I3"/>
<evidence type="ECO:0000313" key="2">
    <source>
        <dbReference type="EMBL" id="KAL3084800.1"/>
    </source>
</evidence>
<dbReference type="Gene3D" id="2.60.120.920">
    <property type="match status" value="1"/>
</dbReference>
<dbReference type="InterPro" id="IPR044736">
    <property type="entry name" value="Gid1/RanBPM/SPLA_SPRY"/>
</dbReference>
<dbReference type="PROSITE" id="PS50188">
    <property type="entry name" value="B302_SPRY"/>
    <property type="match status" value="1"/>
</dbReference>
<gene>
    <name evidence="2" type="ORF">niasHT_031685</name>
</gene>
<accession>A0ABD2J3I3</accession>
<dbReference type="EMBL" id="JBICBT010001070">
    <property type="protein sequence ID" value="KAL3084800.1"/>
    <property type="molecule type" value="Genomic_DNA"/>
</dbReference>
<organism evidence="2 3">
    <name type="scientific">Heterodera trifolii</name>
    <dbReference type="NCBI Taxonomy" id="157864"/>
    <lineage>
        <taxon>Eukaryota</taxon>
        <taxon>Metazoa</taxon>
        <taxon>Ecdysozoa</taxon>
        <taxon>Nematoda</taxon>
        <taxon>Chromadorea</taxon>
        <taxon>Rhabditida</taxon>
        <taxon>Tylenchina</taxon>
        <taxon>Tylenchomorpha</taxon>
        <taxon>Tylenchoidea</taxon>
        <taxon>Heteroderidae</taxon>
        <taxon>Heteroderinae</taxon>
        <taxon>Heterodera</taxon>
    </lineage>
</organism>
<evidence type="ECO:0000259" key="1">
    <source>
        <dbReference type="PROSITE" id="PS50188"/>
    </source>
</evidence>
<dbReference type="SUPFAM" id="SSF49899">
    <property type="entry name" value="Concanavalin A-like lectins/glucanases"/>
    <property type="match status" value="1"/>
</dbReference>
<dbReference type="Pfam" id="PF00622">
    <property type="entry name" value="SPRY"/>
    <property type="match status" value="1"/>
</dbReference>
<proteinExistence type="predicted"/>
<protein>
    <recommendedName>
        <fullName evidence="1">B30.2/SPRY domain-containing protein</fullName>
    </recommendedName>
</protein>
<evidence type="ECO:0000313" key="3">
    <source>
        <dbReference type="Proteomes" id="UP001620626"/>
    </source>
</evidence>
<dbReference type="InterPro" id="IPR001870">
    <property type="entry name" value="B30.2/SPRY"/>
</dbReference>